<dbReference type="RefSeq" id="WP_182841833.1">
    <property type="nucleotide sequence ID" value="NZ_BAAALP010000090.1"/>
</dbReference>
<evidence type="ECO:0000256" key="5">
    <source>
        <dbReference type="PIRSR" id="PIRSR615500-1"/>
    </source>
</evidence>
<evidence type="ECO:0000256" key="4">
    <source>
        <dbReference type="ARBA" id="ARBA00022825"/>
    </source>
</evidence>
<dbReference type="PROSITE" id="PS00137">
    <property type="entry name" value="SUBTILASE_HIS"/>
    <property type="match status" value="1"/>
</dbReference>
<feature type="region of interest" description="Disordered" evidence="7">
    <location>
        <begin position="876"/>
        <end position="901"/>
    </location>
</feature>
<comment type="caution">
    <text evidence="9">The sequence shown here is derived from an EMBL/GenBank/DDBJ whole genome shotgun (WGS) entry which is preliminary data.</text>
</comment>
<feature type="active site" description="Charge relay system" evidence="5 6">
    <location>
        <position position="196"/>
    </location>
</feature>
<dbReference type="AlphaFoldDB" id="A0A7W3LJP2"/>
<evidence type="ECO:0000256" key="7">
    <source>
        <dbReference type="SAM" id="MobiDB-lite"/>
    </source>
</evidence>
<protein>
    <submittedName>
        <fullName evidence="9">Subtilisin family serine protease</fullName>
    </submittedName>
</protein>
<dbReference type="PRINTS" id="PR00723">
    <property type="entry name" value="SUBTILISIN"/>
</dbReference>
<feature type="active site" description="Charge relay system" evidence="5 6">
    <location>
        <position position="162"/>
    </location>
</feature>
<name>A0A7W3LJP2_ACTNM</name>
<accession>A0A7W3LJP2</accession>
<dbReference type="PROSITE" id="PS00138">
    <property type="entry name" value="SUBTILASE_SER"/>
    <property type="match status" value="1"/>
</dbReference>
<dbReference type="GO" id="GO:0006508">
    <property type="term" value="P:proteolysis"/>
    <property type="evidence" value="ECO:0007669"/>
    <property type="project" value="UniProtKB-KW"/>
</dbReference>
<evidence type="ECO:0000256" key="2">
    <source>
        <dbReference type="ARBA" id="ARBA00022670"/>
    </source>
</evidence>
<organism evidence="9 10">
    <name type="scientific">Actinomadura namibiensis</name>
    <dbReference type="NCBI Taxonomy" id="182080"/>
    <lineage>
        <taxon>Bacteria</taxon>
        <taxon>Bacillati</taxon>
        <taxon>Actinomycetota</taxon>
        <taxon>Actinomycetes</taxon>
        <taxon>Streptosporangiales</taxon>
        <taxon>Thermomonosporaceae</taxon>
        <taxon>Actinomadura</taxon>
    </lineage>
</organism>
<evidence type="ECO:0000313" key="9">
    <source>
        <dbReference type="EMBL" id="MBA8949399.1"/>
    </source>
</evidence>
<dbReference type="InterPro" id="IPR000209">
    <property type="entry name" value="Peptidase_S8/S53_dom"/>
</dbReference>
<dbReference type="InterPro" id="IPR015500">
    <property type="entry name" value="Peptidase_S8_subtilisin-rel"/>
</dbReference>
<dbReference type="InterPro" id="IPR036852">
    <property type="entry name" value="Peptidase_S8/S53_dom_sf"/>
</dbReference>
<keyword evidence="3 6" id="KW-0378">Hydrolase</keyword>
<evidence type="ECO:0000259" key="8">
    <source>
        <dbReference type="Pfam" id="PF00082"/>
    </source>
</evidence>
<dbReference type="GO" id="GO:0004252">
    <property type="term" value="F:serine-type endopeptidase activity"/>
    <property type="evidence" value="ECO:0007669"/>
    <property type="project" value="UniProtKB-UniRule"/>
</dbReference>
<dbReference type="Proteomes" id="UP000572680">
    <property type="component" value="Unassembled WGS sequence"/>
</dbReference>
<gene>
    <name evidence="9" type="ORF">HNR61_000997</name>
</gene>
<dbReference type="EMBL" id="JACJIA010000001">
    <property type="protein sequence ID" value="MBA8949399.1"/>
    <property type="molecule type" value="Genomic_DNA"/>
</dbReference>
<evidence type="ECO:0000256" key="6">
    <source>
        <dbReference type="PROSITE-ProRule" id="PRU01240"/>
    </source>
</evidence>
<dbReference type="InterPro" id="IPR050131">
    <property type="entry name" value="Peptidase_S8_subtilisin-like"/>
</dbReference>
<evidence type="ECO:0000256" key="3">
    <source>
        <dbReference type="ARBA" id="ARBA00022801"/>
    </source>
</evidence>
<keyword evidence="10" id="KW-1185">Reference proteome</keyword>
<evidence type="ECO:0000313" key="10">
    <source>
        <dbReference type="Proteomes" id="UP000572680"/>
    </source>
</evidence>
<dbReference type="SUPFAM" id="SSF52743">
    <property type="entry name" value="Subtilisin-like"/>
    <property type="match status" value="1"/>
</dbReference>
<reference evidence="9 10" key="1">
    <citation type="submission" date="2020-08" db="EMBL/GenBank/DDBJ databases">
        <title>Genomic Encyclopedia of Type Strains, Phase IV (KMG-IV): sequencing the most valuable type-strain genomes for metagenomic binning, comparative biology and taxonomic classification.</title>
        <authorList>
            <person name="Goeker M."/>
        </authorList>
    </citation>
    <scope>NUCLEOTIDE SEQUENCE [LARGE SCALE GENOMIC DNA]</scope>
    <source>
        <strain evidence="9 10">DSM 44197</strain>
    </source>
</reference>
<dbReference type="Gene3D" id="3.40.50.200">
    <property type="entry name" value="Peptidase S8/S53 domain"/>
    <property type="match status" value="1"/>
</dbReference>
<sequence length="1027" mass="107123">MSVTPGAGRSGVTFQVFTVRGHRYVIPKDAARLVGEGRVDRRLFDVTRLVAWRYDDAHRNAVPVIVENARGVRSAQVTGLAGRRSLPSLGLDTAAVPKKDAASVWRTLAGQKGRGLAAGSVARLWLDGKRTARLDKSVPRIGAPEAWRQGLTGKGVTVAVLDSGYDAGHPDLKGVVTRSRGFTDAGPRDVADKLGHGTHVASTIAGSGAASGGRHKGVAPDARLAVGKVLDDEGNGSDSGILAGMEWAATEVRAKVINMSLGAPDEDGVDPVEKAVNDLSARTGTLFTIASGNNGPGARTLDSPGAADAALTVGAVDGDDRVAGFSGRGPRRVDGAIKPDVTAPGVDITAARAGGGYATASGTSMATPHVAGAAAILAQRHPTWTGGRLKAALIGSAAPTPGAPAPHQGSGRIDVARAVATGVVPESGNVSTYLRWSKRPAPVTRELGYFNSTDRPVTLKLELRTDRPTGRNVFGLVTTSLTVPPGQSAAAGLRVTGEGVPPGVYGGVVTATAPGVSVRTVVGAFAEPKSHDLDLRLTDAAGRPASNPFWIVPADMSTEPEAVLVRDGAVRVRLPDGEYRLMGSVPADAEGGGCGAMMAFHPVRLDRDTTVHLDARRAARMSATIDDPAAKLSEYRDFALAYQRDGKSTGYTVLTDCPPDKNGLFPVKDPGLTYYHHLFWMKQGAAGTPPTRFDAYDLRHGGLPADPAYAARTADMAKVTQTVKGQGRPTTGYFSLVADMPGISPALIPVWPVSAPSTQTLYVTSDPRFRWWASFYYGEGEPGYITGDARTWVKGRANTGTWNTAVIGPSVAGVVNQVRTPFGSRDGDEIAVLGGALYGDSTPGRGGWDDRATGTIKLLRGGKALKTVPLREGELRASVPAGPGDYTVTASGTRKDSDSPLSTRVDVKWRFASSTTRKPTPLPLRSIRFAPRGLDGLNRARGGSATTLPISVDAVAGTGPVAVKNLKVWASTDDGRTWKPLALTVKGRGWVARVTNPAQGFVSLKAAMTDKAGNAVDQTVIRAYAIS</sequence>
<feature type="domain" description="Peptidase S8/S53" evidence="8">
    <location>
        <begin position="153"/>
        <end position="409"/>
    </location>
</feature>
<dbReference type="Pfam" id="PF00082">
    <property type="entry name" value="Peptidase_S8"/>
    <property type="match status" value="1"/>
</dbReference>
<proteinExistence type="inferred from homology"/>
<comment type="similarity">
    <text evidence="1 6">Belongs to the peptidase S8 family.</text>
</comment>
<dbReference type="InterPro" id="IPR023828">
    <property type="entry name" value="Peptidase_S8_Ser-AS"/>
</dbReference>
<dbReference type="PANTHER" id="PTHR43806:SF65">
    <property type="entry name" value="SERINE PROTEASE APRX"/>
    <property type="match status" value="1"/>
</dbReference>
<dbReference type="InterPro" id="IPR022398">
    <property type="entry name" value="Peptidase_S8_His-AS"/>
</dbReference>
<feature type="active site" description="Charge relay system" evidence="5 6">
    <location>
        <position position="364"/>
    </location>
</feature>
<keyword evidence="4 6" id="KW-0720">Serine protease</keyword>
<keyword evidence="2 6" id="KW-0645">Protease</keyword>
<dbReference type="PROSITE" id="PS51892">
    <property type="entry name" value="SUBTILASE"/>
    <property type="match status" value="1"/>
</dbReference>
<evidence type="ECO:0000256" key="1">
    <source>
        <dbReference type="ARBA" id="ARBA00011073"/>
    </source>
</evidence>
<dbReference type="PANTHER" id="PTHR43806">
    <property type="entry name" value="PEPTIDASE S8"/>
    <property type="match status" value="1"/>
</dbReference>